<feature type="binding site" evidence="9">
    <location>
        <position position="333"/>
    </location>
    <ligand>
        <name>Zn(2+)</name>
        <dbReference type="ChEBI" id="CHEBI:29105"/>
        <label>2</label>
    </ligand>
</feature>
<evidence type="ECO:0000256" key="13">
    <source>
        <dbReference type="SAM" id="Phobius"/>
    </source>
</evidence>
<feature type="binding site" evidence="9">
    <location>
        <position position="337"/>
    </location>
    <ligand>
        <name>Zn(2+)</name>
        <dbReference type="ChEBI" id="CHEBI:29105"/>
        <label>2</label>
    </ligand>
</feature>
<evidence type="ECO:0000256" key="9">
    <source>
        <dbReference type="PIRSR" id="PIRSR601952-2"/>
    </source>
</evidence>
<feature type="binding site" evidence="9">
    <location>
        <position position="85"/>
    </location>
    <ligand>
        <name>Zn(2+)</name>
        <dbReference type="ChEBI" id="CHEBI:29105"/>
        <label>2</label>
    </ligand>
</feature>
<dbReference type="EC" id="3.1.3.1" evidence="2 11"/>
<evidence type="ECO:0000256" key="4">
    <source>
        <dbReference type="ARBA" id="ARBA00022723"/>
    </source>
</evidence>
<dbReference type="InterPro" id="IPR018299">
    <property type="entry name" value="Alkaline_phosphatase_AS"/>
</dbReference>
<dbReference type="AlphaFoldDB" id="A0A9P3LZM2"/>
<evidence type="ECO:0000256" key="2">
    <source>
        <dbReference type="ARBA" id="ARBA00012647"/>
    </source>
</evidence>
<organism evidence="14 15">
    <name type="scientific">Entomortierella parvispora</name>
    <dbReference type="NCBI Taxonomy" id="205924"/>
    <lineage>
        <taxon>Eukaryota</taxon>
        <taxon>Fungi</taxon>
        <taxon>Fungi incertae sedis</taxon>
        <taxon>Mucoromycota</taxon>
        <taxon>Mortierellomycotina</taxon>
        <taxon>Mortierellomycetes</taxon>
        <taxon>Mortierellales</taxon>
        <taxon>Mortierellaceae</taxon>
        <taxon>Entomortierella</taxon>
    </lineage>
</organism>
<keyword evidence="13" id="KW-1133">Transmembrane helix</keyword>
<dbReference type="GO" id="GO:0046872">
    <property type="term" value="F:metal ion binding"/>
    <property type="evidence" value="ECO:0007669"/>
    <property type="project" value="UniProtKB-KW"/>
</dbReference>
<comment type="caution">
    <text evidence="14">The sequence shown here is derived from an EMBL/GenBank/DDBJ whole genome shotgun (WGS) entry which is preliminary data.</text>
</comment>
<dbReference type="CDD" id="cd16012">
    <property type="entry name" value="ALP"/>
    <property type="match status" value="1"/>
</dbReference>
<dbReference type="SMART" id="SM00098">
    <property type="entry name" value="alkPPc"/>
    <property type="match status" value="1"/>
</dbReference>
<keyword evidence="6 9" id="KW-0862">Zinc</keyword>
<evidence type="ECO:0000256" key="8">
    <source>
        <dbReference type="PIRSR" id="PIRSR601952-1"/>
    </source>
</evidence>
<feature type="binding site" evidence="9">
    <location>
        <position position="185"/>
    </location>
    <ligand>
        <name>Mg(2+)</name>
        <dbReference type="ChEBI" id="CHEBI:18420"/>
    </ligand>
</feature>
<evidence type="ECO:0000256" key="1">
    <source>
        <dbReference type="ARBA" id="ARBA00005984"/>
    </source>
</evidence>
<dbReference type="GO" id="GO:0004035">
    <property type="term" value="F:alkaline phosphatase activity"/>
    <property type="evidence" value="ECO:0007669"/>
    <property type="project" value="UniProtKB-EC"/>
</dbReference>
<dbReference type="Proteomes" id="UP000827284">
    <property type="component" value="Unassembled WGS sequence"/>
</dbReference>
<proteinExistence type="inferred from homology"/>
<comment type="cofactor">
    <cofactor evidence="9">
        <name>Mg(2+)</name>
        <dbReference type="ChEBI" id="CHEBI:18420"/>
    </cofactor>
    <text evidence="9">Binds 1 Mg(2+) ion.</text>
</comment>
<dbReference type="PROSITE" id="PS00123">
    <property type="entry name" value="ALKALINE_PHOSPHATASE"/>
    <property type="match status" value="1"/>
</dbReference>
<keyword evidence="5 11" id="KW-0378">Hydrolase</keyword>
<dbReference type="GO" id="GO:0000329">
    <property type="term" value="C:fungal-type vacuole membrane"/>
    <property type="evidence" value="ECO:0007669"/>
    <property type="project" value="TreeGrafter"/>
</dbReference>
<evidence type="ECO:0000313" key="14">
    <source>
        <dbReference type="EMBL" id="GJJ76328.1"/>
    </source>
</evidence>
<feature type="binding site" evidence="9">
    <location>
        <position position="187"/>
    </location>
    <ligand>
        <name>Mg(2+)</name>
        <dbReference type="ChEBI" id="CHEBI:18420"/>
    </ligand>
</feature>
<feature type="binding site" evidence="9">
    <location>
        <position position="376"/>
    </location>
    <ligand>
        <name>Zn(2+)</name>
        <dbReference type="ChEBI" id="CHEBI:29105"/>
        <label>2</label>
    </ligand>
</feature>
<comment type="catalytic activity">
    <reaction evidence="11">
        <text>a phosphate monoester + H2O = an alcohol + phosphate</text>
        <dbReference type="Rhea" id="RHEA:15017"/>
        <dbReference type="ChEBI" id="CHEBI:15377"/>
        <dbReference type="ChEBI" id="CHEBI:30879"/>
        <dbReference type="ChEBI" id="CHEBI:43474"/>
        <dbReference type="ChEBI" id="CHEBI:67140"/>
        <dbReference type="EC" id="3.1.3.1"/>
    </reaction>
</comment>
<feature type="binding site" evidence="9">
    <location>
        <position position="328"/>
    </location>
    <ligand>
        <name>Mg(2+)</name>
        <dbReference type="ChEBI" id="CHEBI:18420"/>
    </ligand>
</feature>
<dbReference type="SUPFAM" id="SSF53649">
    <property type="entry name" value="Alkaline phosphatase-like"/>
    <property type="match status" value="1"/>
</dbReference>
<dbReference type="PRINTS" id="PR00113">
    <property type="entry name" value="ALKPHPHTASE"/>
</dbReference>
<gene>
    <name evidence="14" type="ORF">EMPS_08687</name>
</gene>
<dbReference type="PANTHER" id="PTHR11596:SF5">
    <property type="entry name" value="ALKALINE PHOSPHATASE"/>
    <property type="match status" value="1"/>
</dbReference>
<keyword evidence="13" id="KW-0472">Membrane</keyword>
<feature type="active site" description="Phosphoserine intermediate" evidence="8">
    <location>
        <position position="134"/>
    </location>
</feature>
<dbReference type="EMBL" id="BQFW01000012">
    <property type="protein sequence ID" value="GJJ76328.1"/>
    <property type="molecule type" value="Genomic_DNA"/>
</dbReference>
<evidence type="ECO:0000313" key="15">
    <source>
        <dbReference type="Proteomes" id="UP000827284"/>
    </source>
</evidence>
<feature type="binding site" evidence="9">
    <location>
        <position position="85"/>
    </location>
    <ligand>
        <name>Mg(2+)</name>
        <dbReference type="ChEBI" id="CHEBI:18420"/>
    </ligand>
</feature>
<keyword evidence="15" id="KW-1185">Reference proteome</keyword>
<evidence type="ECO:0000256" key="11">
    <source>
        <dbReference type="RuleBase" id="RU003947"/>
    </source>
</evidence>
<feature type="binding site" evidence="9">
    <location>
        <position position="486"/>
    </location>
    <ligand>
        <name>Zn(2+)</name>
        <dbReference type="ChEBI" id="CHEBI:29105"/>
        <label>2</label>
    </ligand>
</feature>
<feature type="transmembrane region" description="Helical" evidence="13">
    <location>
        <begin position="43"/>
        <end position="65"/>
    </location>
</feature>
<evidence type="ECO:0000256" key="3">
    <source>
        <dbReference type="ARBA" id="ARBA00022553"/>
    </source>
</evidence>
<dbReference type="Gene3D" id="3.40.720.10">
    <property type="entry name" value="Alkaline Phosphatase, subunit A"/>
    <property type="match status" value="1"/>
</dbReference>
<name>A0A9P3LZM2_9FUNG</name>
<keyword evidence="3" id="KW-0597">Phosphoprotein</keyword>
<comment type="cofactor">
    <cofactor evidence="9">
        <name>Zn(2+)</name>
        <dbReference type="ChEBI" id="CHEBI:29105"/>
    </cofactor>
    <text evidence="9">Binds 2 Zn(2+) ions.</text>
</comment>
<keyword evidence="4 9" id="KW-0479">Metal-binding</keyword>
<dbReference type="InterPro" id="IPR017850">
    <property type="entry name" value="Alkaline_phosphatase_core_sf"/>
</dbReference>
<evidence type="ECO:0000256" key="7">
    <source>
        <dbReference type="ARBA" id="ARBA00022842"/>
    </source>
</evidence>
<dbReference type="PANTHER" id="PTHR11596">
    <property type="entry name" value="ALKALINE PHOSPHATASE"/>
    <property type="match status" value="1"/>
</dbReference>
<dbReference type="OrthoDB" id="7392499at2759"/>
<evidence type="ECO:0000256" key="12">
    <source>
        <dbReference type="SAM" id="MobiDB-lite"/>
    </source>
</evidence>
<accession>A0A9P3LZM2</accession>
<keyword evidence="13" id="KW-0812">Transmembrane</keyword>
<reference evidence="14" key="1">
    <citation type="submission" date="2021-11" db="EMBL/GenBank/DDBJ databases">
        <authorList>
            <person name="Herlambang A."/>
            <person name="Guo Y."/>
            <person name="Takashima Y."/>
            <person name="Nishizawa T."/>
        </authorList>
    </citation>
    <scope>NUCLEOTIDE SEQUENCE</scope>
    <source>
        <strain evidence="14">E1425</strain>
    </source>
</reference>
<dbReference type="InterPro" id="IPR001952">
    <property type="entry name" value="Alkaline_phosphatase"/>
</dbReference>
<evidence type="ECO:0000256" key="10">
    <source>
        <dbReference type="RuleBase" id="RU003946"/>
    </source>
</evidence>
<evidence type="ECO:0000256" key="6">
    <source>
        <dbReference type="ARBA" id="ARBA00022833"/>
    </source>
</evidence>
<feature type="region of interest" description="Disordered" evidence="12">
    <location>
        <begin position="1"/>
        <end position="26"/>
    </location>
</feature>
<comment type="similarity">
    <text evidence="1 10">Belongs to the alkaline phosphatase family.</text>
</comment>
<sequence length="566" mass="62687">MVRHESTAPLLANEDPRDSFDEDERELLKQEERSQIRRDRRRMCLCLGLAAVLASAAAITTTYLITRGSPLAAGRSRNVIMMVSDGFGPASQTYGRSFWHFKTNDTEGVSLSSLDKILVGASRTRSSDSLVTDSAAGATAFSCAKKSYNAAIAVDPNGIPCGTVLEAAKQLNMLTGLVVTSRVTHATPAAFSAHVVHRDMEADIAVQQMGDYPLGRQVDLMLGGGRCFFLPNTTEGSCRPDGRDLIKESSDYEWKHVLDYPQYQELLKQNKQILPLPAMGLFHPSHMNFEIDRKKDKEPSLSEMTDVALRSLKARATDENQGFFLMIEGSRIDMGAHNNDPVAHVHEILEYHKTIQKVREFVADNPDTVMISTSDHETGGFTLGLQPDPNTYPDYLWRPEVIDRATTSTEILTADLITYHAQNRGLSATQKFVRKEILGQGLGISDATEEEISFLSNPDAIANDILRFLGHAISRRANLGWTTMGHTGVDVNLYAETAKEVDRSVLDGLRGNHENTEIGEFISWYLGLDLESITSRLSKSSTEWFKSKNAFSALDHTHSLHEETGH</sequence>
<keyword evidence="7 9" id="KW-0460">Magnesium</keyword>
<dbReference type="Pfam" id="PF00245">
    <property type="entry name" value="Alk_phosphatase"/>
    <property type="match status" value="1"/>
</dbReference>
<reference evidence="14" key="2">
    <citation type="journal article" date="2022" name="Microbiol. Resour. Announc.">
        <title>Whole-Genome Sequence of Entomortierella parvispora E1425, a Mucoromycotan Fungus Associated with Burkholderiaceae-Related Endosymbiotic Bacteria.</title>
        <authorList>
            <person name="Herlambang A."/>
            <person name="Guo Y."/>
            <person name="Takashima Y."/>
            <person name="Narisawa K."/>
            <person name="Ohta H."/>
            <person name="Nishizawa T."/>
        </authorList>
    </citation>
    <scope>NUCLEOTIDE SEQUENCE</scope>
    <source>
        <strain evidence="14">E1425</strain>
    </source>
</reference>
<dbReference type="Gene3D" id="1.10.60.40">
    <property type="match status" value="1"/>
</dbReference>
<evidence type="ECO:0000256" key="5">
    <source>
        <dbReference type="ARBA" id="ARBA00022801"/>
    </source>
</evidence>
<feature type="binding site" evidence="9">
    <location>
        <position position="375"/>
    </location>
    <ligand>
        <name>Zn(2+)</name>
        <dbReference type="ChEBI" id="CHEBI:29105"/>
        <label>2</label>
    </ligand>
</feature>
<protein>
    <recommendedName>
        <fullName evidence="2 11">Alkaline phosphatase</fullName>
        <ecNumber evidence="2 11">3.1.3.1</ecNumber>
    </recommendedName>
</protein>